<keyword evidence="2" id="KW-1185">Reference proteome</keyword>
<gene>
    <name evidence="1" type="ORF">BDZ94DRAFT_1246717</name>
</gene>
<feature type="non-terminal residue" evidence="1">
    <location>
        <position position="1"/>
    </location>
</feature>
<protein>
    <submittedName>
        <fullName evidence="1">Uncharacterized protein</fullName>
    </submittedName>
</protein>
<accession>A0A9P6CNL8</accession>
<evidence type="ECO:0000313" key="1">
    <source>
        <dbReference type="EMBL" id="KAF9468400.1"/>
    </source>
</evidence>
<dbReference type="AlphaFoldDB" id="A0A9P6CNL8"/>
<proteinExistence type="predicted"/>
<evidence type="ECO:0000313" key="2">
    <source>
        <dbReference type="Proteomes" id="UP000807353"/>
    </source>
</evidence>
<reference evidence="1" key="1">
    <citation type="submission" date="2020-11" db="EMBL/GenBank/DDBJ databases">
        <authorList>
            <consortium name="DOE Joint Genome Institute"/>
            <person name="Ahrendt S."/>
            <person name="Riley R."/>
            <person name="Andreopoulos W."/>
            <person name="Labutti K."/>
            <person name="Pangilinan J."/>
            <person name="Ruiz-Duenas F.J."/>
            <person name="Barrasa J.M."/>
            <person name="Sanchez-Garcia M."/>
            <person name="Camarero S."/>
            <person name="Miyauchi S."/>
            <person name="Serrano A."/>
            <person name="Linde D."/>
            <person name="Babiker R."/>
            <person name="Drula E."/>
            <person name="Ayuso-Fernandez I."/>
            <person name="Pacheco R."/>
            <person name="Padilla G."/>
            <person name="Ferreira P."/>
            <person name="Barriuso J."/>
            <person name="Kellner H."/>
            <person name="Castanera R."/>
            <person name="Alfaro M."/>
            <person name="Ramirez L."/>
            <person name="Pisabarro A.G."/>
            <person name="Kuo A."/>
            <person name="Tritt A."/>
            <person name="Lipzen A."/>
            <person name="He G."/>
            <person name="Yan M."/>
            <person name="Ng V."/>
            <person name="Cullen D."/>
            <person name="Martin F."/>
            <person name="Rosso M.-N."/>
            <person name="Henrissat B."/>
            <person name="Hibbett D."/>
            <person name="Martinez A.T."/>
            <person name="Grigoriev I.V."/>
        </authorList>
    </citation>
    <scope>NUCLEOTIDE SEQUENCE</scope>
    <source>
        <strain evidence="1">CBS 247.69</strain>
    </source>
</reference>
<comment type="caution">
    <text evidence="1">The sequence shown here is derived from an EMBL/GenBank/DDBJ whole genome shotgun (WGS) entry which is preliminary data.</text>
</comment>
<dbReference type="EMBL" id="MU150233">
    <property type="protein sequence ID" value="KAF9468400.1"/>
    <property type="molecule type" value="Genomic_DNA"/>
</dbReference>
<name>A0A9P6CNL8_9AGAR</name>
<organism evidence="1 2">
    <name type="scientific">Collybia nuda</name>
    <dbReference type="NCBI Taxonomy" id="64659"/>
    <lineage>
        <taxon>Eukaryota</taxon>
        <taxon>Fungi</taxon>
        <taxon>Dikarya</taxon>
        <taxon>Basidiomycota</taxon>
        <taxon>Agaricomycotina</taxon>
        <taxon>Agaricomycetes</taxon>
        <taxon>Agaricomycetidae</taxon>
        <taxon>Agaricales</taxon>
        <taxon>Tricholomatineae</taxon>
        <taxon>Clitocybaceae</taxon>
        <taxon>Collybia</taxon>
    </lineage>
</organism>
<dbReference type="Proteomes" id="UP000807353">
    <property type="component" value="Unassembled WGS sequence"/>
</dbReference>
<sequence length="106" mass="12239">LYSLIFFWAACNAHFTNQPPLVAGLGEGAVFLYLARLTLTLTFNHRHRIDGHHSIYIYQLVKSHTLPAAFRAVYRRRNSLPYWATLHAVSYDGYEQVVSERLRSCV</sequence>